<dbReference type="GO" id="GO:0005829">
    <property type="term" value="C:cytosol"/>
    <property type="evidence" value="ECO:0007669"/>
    <property type="project" value="TreeGrafter"/>
</dbReference>
<dbReference type="InterPro" id="IPR042101">
    <property type="entry name" value="SRP54_N_sf"/>
</dbReference>
<dbReference type="Gene3D" id="1.20.120.140">
    <property type="entry name" value="Signal recognition particle SRP54, nucleotide-binding domain"/>
    <property type="match status" value="1"/>
</dbReference>
<proteinExistence type="predicted"/>
<evidence type="ECO:0000313" key="4">
    <source>
        <dbReference type="EMBL" id="OMJ88583.1"/>
    </source>
</evidence>
<dbReference type="EMBL" id="MPUH01000147">
    <property type="protein sequence ID" value="OMJ88583.1"/>
    <property type="molecule type" value="Genomic_DNA"/>
</dbReference>
<accession>A0A1R2CHW4</accession>
<sequence>MDSTIGQSCFDQAQAFKNAVKVGSVIMTKLDSHAKGGGALSTVAVTQSLITFIGTGEQFDEFEAKSFIKRVLGMGDIDRLFSMVQEVIPLNK</sequence>
<evidence type="ECO:0000256" key="2">
    <source>
        <dbReference type="ARBA" id="ARBA00023134"/>
    </source>
</evidence>
<gene>
    <name evidence="4" type="ORF">SteCoe_9446</name>
</gene>
<comment type="caution">
    <text evidence="4">The sequence shown here is derived from an EMBL/GenBank/DDBJ whole genome shotgun (WGS) entry which is preliminary data.</text>
</comment>
<dbReference type="AlphaFoldDB" id="A0A1R2CHW4"/>
<dbReference type="InterPro" id="IPR000897">
    <property type="entry name" value="SRP54_GTPase_dom"/>
</dbReference>
<dbReference type="InterPro" id="IPR027417">
    <property type="entry name" value="P-loop_NTPase"/>
</dbReference>
<evidence type="ECO:0000259" key="3">
    <source>
        <dbReference type="Pfam" id="PF00448"/>
    </source>
</evidence>
<dbReference type="GO" id="GO:0005786">
    <property type="term" value="C:signal recognition particle, endoplasmic reticulum targeting"/>
    <property type="evidence" value="ECO:0007669"/>
    <property type="project" value="TreeGrafter"/>
</dbReference>
<dbReference type="GO" id="GO:0005525">
    <property type="term" value="F:GTP binding"/>
    <property type="evidence" value="ECO:0007669"/>
    <property type="project" value="UniProtKB-KW"/>
</dbReference>
<dbReference type="SUPFAM" id="SSF52540">
    <property type="entry name" value="P-loop containing nucleoside triphosphate hydrolases"/>
    <property type="match status" value="1"/>
</dbReference>
<dbReference type="Gene3D" id="3.40.50.300">
    <property type="entry name" value="P-loop containing nucleotide triphosphate hydrolases"/>
    <property type="match status" value="1"/>
</dbReference>
<keyword evidence="1" id="KW-0547">Nucleotide-binding</keyword>
<keyword evidence="2" id="KW-0342">GTP-binding</keyword>
<keyword evidence="5" id="KW-1185">Reference proteome</keyword>
<evidence type="ECO:0000256" key="1">
    <source>
        <dbReference type="ARBA" id="ARBA00022741"/>
    </source>
</evidence>
<dbReference type="OrthoDB" id="10250817at2759"/>
<dbReference type="Proteomes" id="UP000187209">
    <property type="component" value="Unassembled WGS sequence"/>
</dbReference>
<dbReference type="Pfam" id="PF00448">
    <property type="entry name" value="SRP54"/>
    <property type="match status" value="1"/>
</dbReference>
<protein>
    <recommendedName>
        <fullName evidence="3">SRP54-type proteins GTP-binding domain-containing protein</fullName>
    </recommendedName>
</protein>
<feature type="domain" description="SRP54-type proteins GTP-binding" evidence="3">
    <location>
        <begin position="1"/>
        <end position="72"/>
    </location>
</feature>
<dbReference type="InterPro" id="IPR022941">
    <property type="entry name" value="SRP54"/>
</dbReference>
<reference evidence="4 5" key="1">
    <citation type="submission" date="2016-11" db="EMBL/GenBank/DDBJ databases">
        <title>The macronuclear genome of Stentor coeruleus: a giant cell with tiny introns.</title>
        <authorList>
            <person name="Slabodnick M."/>
            <person name="Ruby J.G."/>
            <person name="Reiff S.B."/>
            <person name="Swart E.C."/>
            <person name="Gosai S."/>
            <person name="Prabakaran S."/>
            <person name="Witkowska E."/>
            <person name="Larue G.E."/>
            <person name="Fisher S."/>
            <person name="Freeman R.M."/>
            <person name="Gunawardena J."/>
            <person name="Chu W."/>
            <person name="Stover N.A."/>
            <person name="Gregory B.D."/>
            <person name="Nowacki M."/>
            <person name="Derisi J."/>
            <person name="Roy S.W."/>
            <person name="Marshall W.F."/>
            <person name="Sood P."/>
        </authorList>
    </citation>
    <scope>NUCLEOTIDE SEQUENCE [LARGE SCALE GENOMIC DNA]</scope>
    <source>
        <strain evidence="4">WM001</strain>
    </source>
</reference>
<dbReference type="PANTHER" id="PTHR11564:SF5">
    <property type="entry name" value="SIGNAL RECOGNITION PARTICLE SUBUNIT SRP54"/>
    <property type="match status" value="1"/>
</dbReference>
<evidence type="ECO:0000313" key="5">
    <source>
        <dbReference type="Proteomes" id="UP000187209"/>
    </source>
</evidence>
<dbReference type="GO" id="GO:0003924">
    <property type="term" value="F:GTPase activity"/>
    <property type="evidence" value="ECO:0007669"/>
    <property type="project" value="InterPro"/>
</dbReference>
<dbReference type="PANTHER" id="PTHR11564">
    <property type="entry name" value="SIGNAL RECOGNITION PARTICLE 54K PROTEIN SRP54"/>
    <property type="match status" value="1"/>
</dbReference>
<organism evidence="4 5">
    <name type="scientific">Stentor coeruleus</name>
    <dbReference type="NCBI Taxonomy" id="5963"/>
    <lineage>
        <taxon>Eukaryota</taxon>
        <taxon>Sar</taxon>
        <taxon>Alveolata</taxon>
        <taxon>Ciliophora</taxon>
        <taxon>Postciliodesmatophora</taxon>
        <taxon>Heterotrichea</taxon>
        <taxon>Heterotrichida</taxon>
        <taxon>Stentoridae</taxon>
        <taxon>Stentor</taxon>
    </lineage>
</organism>
<dbReference type="GO" id="GO:0008312">
    <property type="term" value="F:7S RNA binding"/>
    <property type="evidence" value="ECO:0007669"/>
    <property type="project" value="TreeGrafter"/>
</dbReference>
<dbReference type="GO" id="GO:0006616">
    <property type="term" value="P:SRP-dependent cotranslational protein targeting to membrane, translocation"/>
    <property type="evidence" value="ECO:0007669"/>
    <property type="project" value="TreeGrafter"/>
</dbReference>
<dbReference type="GO" id="GO:0030942">
    <property type="term" value="F:endoplasmic reticulum signal peptide binding"/>
    <property type="evidence" value="ECO:0007669"/>
    <property type="project" value="TreeGrafter"/>
</dbReference>
<name>A0A1R2CHW4_9CILI</name>